<dbReference type="InterPro" id="IPR038444">
    <property type="entry name" value="DUF465_sf"/>
</dbReference>
<gene>
    <name evidence="1" type="ORF">SAMN04488011_107170</name>
</gene>
<dbReference type="Pfam" id="PF04325">
    <property type="entry name" value="DUF465"/>
    <property type="match status" value="1"/>
</dbReference>
<keyword evidence="2" id="KW-1185">Reference proteome</keyword>
<evidence type="ECO:0000313" key="2">
    <source>
        <dbReference type="Proteomes" id="UP000199372"/>
    </source>
</evidence>
<dbReference type="EMBL" id="FOCM01000007">
    <property type="protein sequence ID" value="SEN89897.1"/>
    <property type="molecule type" value="Genomic_DNA"/>
</dbReference>
<sequence>MTTMHAGKIPSIKARIDTLRQRHQHLAQRITDELKRPAPSSILLQRLKRQKLGVKDQIARYDGLLRSLDRLRRPAKSA</sequence>
<dbReference type="Proteomes" id="UP000199372">
    <property type="component" value="Unassembled WGS sequence"/>
</dbReference>
<dbReference type="Gene3D" id="6.10.280.50">
    <property type="match status" value="1"/>
</dbReference>
<accession>A0A1H8KAZ2</accession>
<dbReference type="InterPro" id="IPR007420">
    <property type="entry name" value="DUF465"/>
</dbReference>
<dbReference type="AlphaFoldDB" id="A0A1H8KAZ2"/>
<proteinExistence type="predicted"/>
<protein>
    <recommendedName>
        <fullName evidence="3">DUF465 domain-containing protein</fullName>
    </recommendedName>
</protein>
<evidence type="ECO:0000313" key="1">
    <source>
        <dbReference type="EMBL" id="SEN89897.1"/>
    </source>
</evidence>
<name>A0A1H8KAZ2_9RHOB</name>
<organism evidence="1 2">
    <name type="scientific">Palleronia pelagia</name>
    <dbReference type="NCBI Taxonomy" id="387096"/>
    <lineage>
        <taxon>Bacteria</taxon>
        <taxon>Pseudomonadati</taxon>
        <taxon>Pseudomonadota</taxon>
        <taxon>Alphaproteobacteria</taxon>
        <taxon>Rhodobacterales</taxon>
        <taxon>Roseobacteraceae</taxon>
        <taxon>Palleronia</taxon>
    </lineage>
</organism>
<dbReference type="RefSeq" id="WP_214606860.1">
    <property type="nucleotide sequence ID" value="NZ_FOCM01000007.1"/>
</dbReference>
<evidence type="ECO:0008006" key="3">
    <source>
        <dbReference type="Google" id="ProtNLM"/>
    </source>
</evidence>
<reference evidence="2" key="1">
    <citation type="submission" date="2016-10" db="EMBL/GenBank/DDBJ databases">
        <authorList>
            <person name="Varghese N."/>
            <person name="Submissions S."/>
        </authorList>
    </citation>
    <scope>NUCLEOTIDE SEQUENCE [LARGE SCALE GENOMIC DNA]</scope>
    <source>
        <strain evidence="2">DSM 26893</strain>
    </source>
</reference>